<dbReference type="InterPro" id="IPR010982">
    <property type="entry name" value="Lambda_DNA-bd_dom_sf"/>
</dbReference>
<keyword evidence="2 5" id="KW-0238">DNA-binding</keyword>
<keyword evidence="3" id="KW-0804">Transcription</keyword>
<name>A0AA97A9D5_9STRE</name>
<dbReference type="GO" id="GO:0000976">
    <property type="term" value="F:transcription cis-regulatory region binding"/>
    <property type="evidence" value="ECO:0007669"/>
    <property type="project" value="TreeGrafter"/>
</dbReference>
<sequence>MTRKLTIKDIAQLAQTSKTTVSFYLNGKFEKMSSETRERIEAVIKETNYRPSALARSLNSKKTGLIGVLVGEIEHPITSQVIAGIEQEARKQGYQVLLGKSQFQVEEEEKILDSMLLQGVEGFIIQPSATLRKYSNLLQQTGGLVFFDSQIFEHRSSWVKSDLYHAVYEAVSQMIDKGYEEFILISAETGRLSTRLEKVAGFVDAVTDKNKTFSEYILADQVFSDDEVEAFLQEHLDQDKETLIVVINIWALPHVYHLMKKMEIAFPKTGLIGFENSEWTDFSTPAISTIVHDGIKVGESAAETLISQLRDQNQEPIHRVIECTTQWKESTK</sequence>
<keyword evidence="6" id="KW-1185">Reference proteome</keyword>
<evidence type="ECO:0000256" key="2">
    <source>
        <dbReference type="ARBA" id="ARBA00023125"/>
    </source>
</evidence>
<dbReference type="Pfam" id="PF00532">
    <property type="entry name" value="Peripla_BP_1"/>
    <property type="match status" value="1"/>
</dbReference>
<dbReference type="InterPro" id="IPR001761">
    <property type="entry name" value="Peripla_BP/Lac1_sug-bd_dom"/>
</dbReference>
<dbReference type="PROSITE" id="PS50932">
    <property type="entry name" value="HTH_LACI_2"/>
    <property type="match status" value="1"/>
</dbReference>
<proteinExistence type="predicted"/>
<evidence type="ECO:0000256" key="1">
    <source>
        <dbReference type="ARBA" id="ARBA00023015"/>
    </source>
</evidence>
<dbReference type="KEGG" id="ssuv:PXH68_06310"/>
<reference evidence="5 6" key="1">
    <citation type="submission" date="2023-02" db="EMBL/GenBank/DDBJ databases">
        <title>Streptococcus sp. Genome Sequencing and Assembly.</title>
        <authorList>
            <person name="Shore S.M."/>
            <person name="Nicholson T.L."/>
        </authorList>
    </citation>
    <scope>NUCLEOTIDE SEQUENCE [LARGE SCALE GENOMIC DNA]</scope>
    <source>
        <strain evidence="5 6">29896</strain>
    </source>
</reference>
<dbReference type="Proteomes" id="UP001304088">
    <property type="component" value="Chromosome"/>
</dbReference>
<dbReference type="SUPFAM" id="SSF53822">
    <property type="entry name" value="Periplasmic binding protein-like I"/>
    <property type="match status" value="1"/>
</dbReference>
<evidence type="ECO:0000256" key="3">
    <source>
        <dbReference type="ARBA" id="ARBA00023163"/>
    </source>
</evidence>
<dbReference type="Pfam" id="PF00356">
    <property type="entry name" value="LacI"/>
    <property type="match status" value="1"/>
</dbReference>
<dbReference type="GO" id="GO:0003700">
    <property type="term" value="F:DNA-binding transcription factor activity"/>
    <property type="evidence" value="ECO:0007669"/>
    <property type="project" value="TreeGrafter"/>
</dbReference>
<keyword evidence="1" id="KW-0805">Transcription regulation</keyword>
<organism evidence="5 6">
    <name type="scientific">Streptococcus suivaginalis</name>
    <dbReference type="NCBI Taxonomy" id="3028082"/>
    <lineage>
        <taxon>Bacteria</taxon>
        <taxon>Bacillati</taxon>
        <taxon>Bacillota</taxon>
        <taxon>Bacilli</taxon>
        <taxon>Lactobacillales</taxon>
        <taxon>Streptococcaceae</taxon>
        <taxon>Streptococcus</taxon>
    </lineage>
</organism>
<dbReference type="Gene3D" id="1.10.260.40">
    <property type="entry name" value="lambda repressor-like DNA-binding domains"/>
    <property type="match status" value="1"/>
</dbReference>
<accession>A0AA97A9D5</accession>
<dbReference type="SUPFAM" id="SSF47413">
    <property type="entry name" value="lambda repressor-like DNA-binding domains"/>
    <property type="match status" value="1"/>
</dbReference>
<dbReference type="CDD" id="cd01392">
    <property type="entry name" value="HTH_LacI"/>
    <property type="match status" value="1"/>
</dbReference>
<dbReference type="InterPro" id="IPR000843">
    <property type="entry name" value="HTH_LacI"/>
</dbReference>
<dbReference type="PANTHER" id="PTHR30146">
    <property type="entry name" value="LACI-RELATED TRANSCRIPTIONAL REPRESSOR"/>
    <property type="match status" value="1"/>
</dbReference>
<protein>
    <submittedName>
        <fullName evidence="5">LacI family DNA-binding transcriptional regulator</fullName>
    </submittedName>
</protein>
<evidence type="ECO:0000313" key="6">
    <source>
        <dbReference type="Proteomes" id="UP001304088"/>
    </source>
</evidence>
<feature type="domain" description="HTH lacI-type" evidence="4">
    <location>
        <begin position="5"/>
        <end position="60"/>
    </location>
</feature>
<dbReference type="SMART" id="SM00354">
    <property type="entry name" value="HTH_LACI"/>
    <property type="match status" value="1"/>
</dbReference>
<evidence type="ECO:0000259" key="4">
    <source>
        <dbReference type="PROSITE" id="PS50932"/>
    </source>
</evidence>
<dbReference type="RefSeq" id="WP_248028745.1">
    <property type="nucleotide sequence ID" value="NZ_CP118733.1"/>
</dbReference>
<dbReference type="InterPro" id="IPR028082">
    <property type="entry name" value="Peripla_BP_I"/>
</dbReference>
<evidence type="ECO:0000313" key="5">
    <source>
        <dbReference type="EMBL" id="WNY46506.1"/>
    </source>
</evidence>
<dbReference type="Gene3D" id="3.40.50.2300">
    <property type="match status" value="2"/>
</dbReference>
<gene>
    <name evidence="5" type="ORF">PXH68_06310</name>
</gene>
<dbReference type="PANTHER" id="PTHR30146:SF154">
    <property type="entry name" value="TRANSCRIPTION REGULATOR, MEMBER OF GALR FAMILY"/>
    <property type="match status" value="1"/>
</dbReference>
<dbReference type="EMBL" id="CP118733">
    <property type="protein sequence ID" value="WNY46506.1"/>
    <property type="molecule type" value="Genomic_DNA"/>
</dbReference>
<dbReference type="AlphaFoldDB" id="A0AA97A9D5"/>